<gene>
    <name evidence="2" type="ORF">HKW67_02230</name>
</gene>
<keyword evidence="1" id="KW-0732">Signal</keyword>
<dbReference type="Proteomes" id="UP000500938">
    <property type="component" value="Chromosome"/>
</dbReference>
<evidence type="ECO:0000313" key="3">
    <source>
        <dbReference type="Proteomes" id="UP000500938"/>
    </source>
</evidence>
<accession>A0A6M4IQ63</accession>
<evidence type="ECO:0000313" key="2">
    <source>
        <dbReference type="EMBL" id="QJR34421.1"/>
    </source>
</evidence>
<protein>
    <submittedName>
        <fullName evidence="2">6-bladed beta-propeller</fullName>
    </submittedName>
</protein>
<feature type="chain" id="PRO_5027102749" evidence="1">
    <location>
        <begin position="33"/>
        <end position="366"/>
    </location>
</feature>
<sequence length="366" mass="39499">MPLTPRLSHRAFAGIILALVVSAPDSSTAVHAQQSPTIRRFRADSFYIREWVRGGTKDPDLLVEPRSLAVTEHVVVVLDAGTREIHAFDLTTGAKRFVLNATGEGPGEFKRPMQIVASARHVGVLDAATSRLTVYSDSGRFLWTTRVPDGPVVETICLLPRGLIRVKYLGATRAIAMIDSSGRTLSRTSLPVVTALQKAPSFANSAYIADGCAGESMAVAPFFGGSWYSISSSGAAKRFSYIEAGDEAVVVTKQRRLERTATHVTTQTTMTTEVSPIARGAMQRGDTVIIEAGATKTYPHQLLDYYRASDGAYLYSRRLPFTPTALAIAPDGRLFAASIGTETSLVVALSTTPLSPRDIAKQKQRK</sequence>
<organism evidence="2 3">
    <name type="scientific">Gemmatimonas groenlandica</name>
    <dbReference type="NCBI Taxonomy" id="2732249"/>
    <lineage>
        <taxon>Bacteria</taxon>
        <taxon>Pseudomonadati</taxon>
        <taxon>Gemmatimonadota</taxon>
        <taxon>Gemmatimonadia</taxon>
        <taxon>Gemmatimonadales</taxon>
        <taxon>Gemmatimonadaceae</taxon>
        <taxon>Gemmatimonas</taxon>
    </lineage>
</organism>
<dbReference type="Gene3D" id="2.120.10.30">
    <property type="entry name" value="TolB, C-terminal domain"/>
    <property type="match status" value="1"/>
</dbReference>
<reference evidence="2 3" key="1">
    <citation type="submission" date="2020-05" db="EMBL/GenBank/DDBJ databases">
        <title>Complete genome sequence of Gemmatimonas greenlandica TET16.</title>
        <authorList>
            <person name="Zeng Y."/>
        </authorList>
    </citation>
    <scope>NUCLEOTIDE SEQUENCE [LARGE SCALE GENOMIC DNA]</scope>
    <source>
        <strain evidence="2 3">TET16</strain>
    </source>
</reference>
<dbReference type="AlphaFoldDB" id="A0A6M4IQ63"/>
<proteinExistence type="predicted"/>
<dbReference type="SUPFAM" id="SSF50998">
    <property type="entry name" value="Quinoprotein alcohol dehydrogenase-like"/>
    <property type="match status" value="1"/>
</dbReference>
<dbReference type="EMBL" id="CP053085">
    <property type="protein sequence ID" value="QJR34421.1"/>
    <property type="molecule type" value="Genomic_DNA"/>
</dbReference>
<name>A0A6M4IQ63_9BACT</name>
<feature type="signal peptide" evidence="1">
    <location>
        <begin position="1"/>
        <end position="32"/>
    </location>
</feature>
<dbReference type="Pfam" id="PF17170">
    <property type="entry name" value="DUF5128"/>
    <property type="match status" value="1"/>
</dbReference>
<keyword evidence="3" id="KW-1185">Reference proteome</keyword>
<evidence type="ECO:0000256" key="1">
    <source>
        <dbReference type="SAM" id="SignalP"/>
    </source>
</evidence>
<dbReference type="RefSeq" id="WP_171223847.1">
    <property type="nucleotide sequence ID" value="NZ_CP053085.1"/>
</dbReference>
<dbReference type="KEGG" id="ggr:HKW67_02230"/>
<dbReference type="InterPro" id="IPR011042">
    <property type="entry name" value="6-blade_b-propeller_TolB-like"/>
</dbReference>
<dbReference type="InterPro" id="IPR011047">
    <property type="entry name" value="Quinoprotein_ADH-like_sf"/>
</dbReference>